<sequence length="341" mass="36370">MPAVTRCRTAAVLAVLLSLLGTQTAVAGGRGGAGSREVEAEGDSSGPALESRVSFKVQGDSPPESSGPLTPTSVNWEPPACWYEPYWKAKDFKKFMEAQWSIHESVGGPAEELKDDKARYKQGEPYEDFNADKNGEGMWWVAVKNPKMKDDPAAGACTREPFWMNNGENPDVPQAIDTETLAALAHQQTKVPDTEIASAPEGKSTVNLPTWVWLEEATFKTVSVTASLPGTGLWATTTAQPVSLHIDPGTDDAETYPPSGDCAINDDGSIGEPYAKGKAEKTPPCGVTYLKSSGDESYALNATLTWEISWEGAGGTAGDLPNGTFATTTEVPVQEIQSINR</sequence>
<accession>A0A505DE73</accession>
<protein>
    <recommendedName>
        <fullName evidence="5">Secreted protein</fullName>
    </recommendedName>
</protein>
<proteinExistence type="predicted"/>
<dbReference type="Proteomes" id="UP000317378">
    <property type="component" value="Unassembled WGS sequence"/>
</dbReference>
<evidence type="ECO:0000256" key="2">
    <source>
        <dbReference type="SAM" id="SignalP"/>
    </source>
</evidence>
<feature type="compositionally biased region" description="Polar residues" evidence="1">
    <location>
        <begin position="63"/>
        <end position="72"/>
    </location>
</feature>
<evidence type="ECO:0000313" key="4">
    <source>
        <dbReference type="Proteomes" id="UP000317378"/>
    </source>
</evidence>
<evidence type="ECO:0000256" key="1">
    <source>
        <dbReference type="SAM" id="MobiDB-lite"/>
    </source>
</evidence>
<comment type="caution">
    <text evidence="3">The sequence shown here is derived from an EMBL/GenBank/DDBJ whole genome shotgun (WGS) entry which is preliminary data.</text>
</comment>
<feature type="region of interest" description="Disordered" evidence="1">
    <location>
        <begin position="27"/>
        <end position="72"/>
    </location>
</feature>
<dbReference type="AlphaFoldDB" id="A0A505DE73"/>
<name>A0A505DE73_9ACTN</name>
<dbReference type="OrthoDB" id="4072449at2"/>
<evidence type="ECO:0000313" key="3">
    <source>
        <dbReference type="EMBL" id="TPQ22074.1"/>
    </source>
</evidence>
<evidence type="ECO:0008006" key="5">
    <source>
        <dbReference type="Google" id="ProtNLM"/>
    </source>
</evidence>
<organism evidence="3 4">
    <name type="scientific">Streptomyces sporangiiformans</name>
    <dbReference type="NCBI Taxonomy" id="2315329"/>
    <lineage>
        <taxon>Bacteria</taxon>
        <taxon>Bacillati</taxon>
        <taxon>Actinomycetota</taxon>
        <taxon>Actinomycetes</taxon>
        <taxon>Kitasatosporales</taxon>
        <taxon>Streptomycetaceae</taxon>
        <taxon>Streptomyces</taxon>
    </lineage>
</organism>
<keyword evidence="2" id="KW-0732">Signal</keyword>
<gene>
    <name evidence="3" type="ORF">FGD71_011820</name>
</gene>
<keyword evidence="4" id="KW-1185">Reference proteome</keyword>
<feature type="chain" id="PRO_5021481137" description="Secreted protein" evidence="2">
    <location>
        <begin position="28"/>
        <end position="341"/>
    </location>
</feature>
<feature type="signal peptide" evidence="2">
    <location>
        <begin position="1"/>
        <end position="27"/>
    </location>
</feature>
<dbReference type="EMBL" id="VCHX02000101">
    <property type="protein sequence ID" value="TPQ22074.1"/>
    <property type="molecule type" value="Genomic_DNA"/>
</dbReference>
<reference evidence="3 4" key="1">
    <citation type="submission" date="2019-06" db="EMBL/GenBank/DDBJ databases">
        <title>Streptomyces sporangiiformans sp. nov., a novel actinomycete isolated from soil in Mount Song.</title>
        <authorList>
            <person name="Han L."/>
        </authorList>
    </citation>
    <scope>NUCLEOTIDE SEQUENCE [LARGE SCALE GENOMIC DNA]</scope>
    <source>
        <strain evidence="3 4">NEAU-SSA 1</strain>
    </source>
</reference>